<organism evidence="5 6">
    <name type="scientific">Penicillium bovifimosum</name>
    <dbReference type="NCBI Taxonomy" id="126998"/>
    <lineage>
        <taxon>Eukaryota</taxon>
        <taxon>Fungi</taxon>
        <taxon>Dikarya</taxon>
        <taxon>Ascomycota</taxon>
        <taxon>Pezizomycotina</taxon>
        <taxon>Eurotiomycetes</taxon>
        <taxon>Eurotiomycetidae</taxon>
        <taxon>Eurotiales</taxon>
        <taxon>Aspergillaceae</taxon>
        <taxon>Penicillium</taxon>
    </lineage>
</organism>
<feature type="region of interest" description="Disordered" evidence="2">
    <location>
        <begin position="201"/>
        <end position="220"/>
    </location>
</feature>
<dbReference type="InterPro" id="IPR052982">
    <property type="entry name" value="SRP1/TIP1-like"/>
</dbReference>
<dbReference type="Proteomes" id="UP001149079">
    <property type="component" value="Unassembled WGS sequence"/>
</dbReference>
<dbReference type="PANTHER" id="PTHR40633:SF6">
    <property type="entry name" value="MATRIX PROTEIN, PUTATIVE (AFU_ORTHOLOGUE AFUA_8G05410)-RELATED"/>
    <property type="match status" value="1"/>
</dbReference>
<comment type="caution">
    <text evidence="5">The sequence shown here is derived from an EMBL/GenBank/DDBJ whole genome shotgun (WGS) entry which is preliminary data.</text>
</comment>
<evidence type="ECO:0000259" key="4">
    <source>
        <dbReference type="Pfam" id="PF10342"/>
    </source>
</evidence>
<evidence type="ECO:0000256" key="1">
    <source>
        <dbReference type="ARBA" id="ARBA00022729"/>
    </source>
</evidence>
<name>A0A9W9GNN3_9EURO</name>
<dbReference type="GeneID" id="81408645"/>
<feature type="domain" description="Yeast cell wall synthesis Kre9/Knh1-like N-terminal" evidence="4">
    <location>
        <begin position="31"/>
        <end position="107"/>
    </location>
</feature>
<dbReference type="RefSeq" id="XP_056519305.1">
    <property type="nucleotide sequence ID" value="XM_056669475.1"/>
</dbReference>
<feature type="compositionally biased region" description="Low complexity" evidence="2">
    <location>
        <begin position="175"/>
        <end position="194"/>
    </location>
</feature>
<evidence type="ECO:0000256" key="2">
    <source>
        <dbReference type="SAM" id="MobiDB-lite"/>
    </source>
</evidence>
<feature type="chain" id="PRO_5040909884" description="Yeast cell wall synthesis Kre9/Knh1-like N-terminal domain-containing protein" evidence="3">
    <location>
        <begin position="21"/>
        <end position="241"/>
    </location>
</feature>
<sequence>MHFSQKVIAVMATLMTLGLAADPLSFTSWPKEPLEAGKPVTLTWTGAVPDQPVTILLRKGSSGNLKDVKAITDEARDGTFTWTPDDDIKRGQTYAFQIRQADQTNYTALLKSAGKGKPAADVPEAQEATTGAQDTTVPATGTTTAPSTQSTGPMTEPTQETQTTLNSTGSRALISSSATPSGSPSSSALSSSSDVAAATGTEIVNNQEPSSTDIVSTGDASAPKYSVQLVMGVAGLLAYLV</sequence>
<dbReference type="PANTHER" id="PTHR40633">
    <property type="entry name" value="MATRIX PROTEIN, PUTATIVE (AFU_ORTHOLOGUE AFUA_8G05410)-RELATED"/>
    <property type="match status" value="1"/>
</dbReference>
<evidence type="ECO:0000313" key="5">
    <source>
        <dbReference type="EMBL" id="KAJ5124906.1"/>
    </source>
</evidence>
<accession>A0A9W9GNN3</accession>
<dbReference type="InterPro" id="IPR018466">
    <property type="entry name" value="Kre9/Knh1-like_N"/>
</dbReference>
<evidence type="ECO:0000256" key="3">
    <source>
        <dbReference type="SAM" id="SignalP"/>
    </source>
</evidence>
<reference evidence="5" key="2">
    <citation type="journal article" date="2023" name="IMA Fungus">
        <title>Comparative genomic study of the Penicillium genus elucidates a diverse pangenome and 15 lateral gene transfer events.</title>
        <authorList>
            <person name="Petersen C."/>
            <person name="Sorensen T."/>
            <person name="Nielsen M.R."/>
            <person name="Sondergaard T.E."/>
            <person name="Sorensen J.L."/>
            <person name="Fitzpatrick D.A."/>
            <person name="Frisvad J.C."/>
            <person name="Nielsen K.L."/>
        </authorList>
    </citation>
    <scope>NUCLEOTIDE SEQUENCE</scope>
    <source>
        <strain evidence="5">IBT 22155</strain>
    </source>
</reference>
<keyword evidence="1 3" id="KW-0732">Signal</keyword>
<evidence type="ECO:0000313" key="6">
    <source>
        <dbReference type="Proteomes" id="UP001149079"/>
    </source>
</evidence>
<dbReference type="AlphaFoldDB" id="A0A9W9GNN3"/>
<feature type="compositionally biased region" description="Polar residues" evidence="2">
    <location>
        <begin position="202"/>
        <end position="219"/>
    </location>
</feature>
<proteinExistence type="predicted"/>
<dbReference type="OrthoDB" id="5589325at2759"/>
<dbReference type="Pfam" id="PF10342">
    <property type="entry name" value="Kre9_KNH"/>
    <property type="match status" value="1"/>
</dbReference>
<keyword evidence="6" id="KW-1185">Reference proteome</keyword>
<feature type="compositionally biased region" description="Polar residues" evidence="2">
    <location>
        <begin position="165"/>
        <end position="174"/>
    </location>
</feature>
<protein>
    <recommendedName>
        <fullName evidence="4">Yeast cell wall synthesis Kre9/Knh1-like N-terminal domain-containing protein</fullName>
    </recommendedName>
</protein>
<gene>
    <name evidence="5" type="ORF">N7515_008731</name>
</gene>
<dbReference type="EMBL" id="JAPQKL010000006">
    <property type="protein sequence ID" value="KAJ5124906.1"/>
    <property type="molecule type" value="Genomic_DNA"/>
</dbReference>
<feature type="signal peptide" evidence="3">
    <location>
        <begin position="1"/>
        <end position="20"/>
    </location>
</feature>
<reference evidence="5" key="1">
    <citation type="submission" date="2022-11" db="EMBL/GenBank/DDBJ databases">
        <authorList>
            <person name="Petersen C."/>
        </authorList>
    </citation>
    <scope>NUCLEOTIDE SEQUENCE</scope>
    <source>
        <strain evidence="5">IBT 22155</strain>
    </source>
</reference>
<feature type="region of interest" description="Disordered" evidence="2">
    <location>
        <begin position="116"/>
        <end position="194"/>
    </location>
</feature>
<feature type="compositionally biased region" description="Low complexity" evidence="2">
    <location>
        <begin position="135"/>
        <end position="164"/>
    </location>
</feature>